<comment type="caution">
    <text evidence="1">The sequence shown here is derived from an EMBL/GenBank/DDBJ whole genome shotgun (WGS) entry which is preliminary data.</text>
</comment>
<protein>
    <submittedName>
        <fullName evidence="1">Uncharacterized protein</fullName>
    </submittedName>
</protein>
<organism evidence="1 2">
    <name type="scientific">Vaccinium darrowii</name>
    <dbReference type="NCBI Taxonomy" id="229202"/>
    <lineage>
        <taxon>Eukaryota</taxon>
        <taxon>Viridiplantae</taxon>
        <taxon>Streptophyta</taxon>
        <taxon>Embryophyta</taxon>
        <taxon>Tracheophyta</taxon>
        <taxon>Spermatophyta</taxon>
        <taxon>Magnoliopsida</taxon>
        <taxon>eudicotyledons</taxon>
        <taxon>Gunneridae</taxon>
        <taxon>Pentapetalae</taxon>
        <taxon>asterids</taxon>
        <taxon>Ericales</taxon>
        <taxon>Ericaceae</taxon>
        <taxon>Vaccinioideae</taxon>
        <taxon>Vaccinieae</taxon>
        <taxon>Vaccinium</taxon>
    </lineage>
</organism>
<keyword evidence="2" id="KW-1185">Reference proteome</keyword>
<accession>A0ACB7YH51</accession>
<dbReference type="Proteomes" id="UP000828048">
    <property type="component" value="Chromosome 8"/>
</dbReference>
<reference evidence="1 2" key="1">
    <citation type="journal article" date="2021" name="Hortic Res">
        <title>High-quality reference genome and annotation aids understanding of berry development for evergreen blueberry (Vaccinium darrowii).</title>
        <authorList>
            <person name="Yu J."/>
            <person name="Hulse-Kemp A.M."/>
            <person name="Babiker E."/>
            <person name="Staton M."/>
        </authorList>
    </citation>
    <scope>NUCLEOTIDE SEQUENCE [LARGE SCALE GENOMIC DNA]</scope>
    <source>
        <strain evidence="2">cv. NJ 8807/NJ 8810</strain>
        <tissue evidence="1">Young leaf</tissue>
    </source>
</reference>
<dbReference type="EMBL" id="CM037158">
    <property type="protein sequence ID" value="KAH7852159.1"/>
    <property type="molecule type" value="Genomic_DNA"/>
</dbReference>
<evidence type="ECO:0000313" key="1">
    <source>
        <dbReference type="EMBL" id="KAH7852159.1"/>
    </source>
</evidence>
<evidence type="ECO:0000313" key="2">
    <source>
        <dbReference type="Proteomes" id="UP000828048"/>
    </source>
</evidence>
<sequence>MDGNYNKSPSPQLSNCDYCNKESAVLYCKADSAKLCFFCDQYVHSANALSVKHVRSQICDSCRSEAVSVRCSTDGLALCTDCDWDCHGRGSAVSDLHHRRVAVEGFSGCPSAVELASVLDIDLKPSNSSDYSIAYKSTVSNFRGLTVMTSEAGAEGDREDSGFDSVLSFDVSEVRNSCCGRYKSVMRKQLEQLAWRETVKEEREGVEMEAGSLNRCGEEGNSGSVEFDNGYDEELLHQQTRLTSLLMLPSQMDSEENGCMEDVRSTGKSDSIYQTPQVWNFHSERSRDCEEIAQAEKGYDSENSEHMIKNYGDFIRETSLATTEVMEDMYEMNCPTIYEGMPSQHNCSKNQVISSSRATKPESNTADCNSVPMLEYRSYDPNTYNSISNIQFTEHPFLSSNSQATTSNYDMELMAQNRGNAMMRYKEKKKTRRHDSQPFDKHIRYESRKARADTRNRVKGRFVKASEVPDVGIRG</sequence>
<name>A0ACB7YH51_9ERIC</name>
<gene>
    <name evidence="1" type="ORF">Vadar_021282</name>
</gene>
<proteinExistence type="predicted"/>